<evidence type="ECO:0000313" key="2">
    <source>
        <dbReference type="EMBL" id="CAG8955711.1"/>
    </source>
</evidence>
<proteinExistence type="predicted"/>
<keyword evidence="3" id="KW-1185">Reference proteome</keyword>
<evidence type="ECO:0000313" key="3">
    <source>
        <dbReference type="Proteomes" id="UP000696280"/>
    </source>
</evidence>
<feature type="region of interest" description="Disordered" evidence="1">
    <location>
        <begin position="68"/>
        <end position="90"/>
    </location>
</feature>
<accession>A0A9N9KZ47</accession>
<dbReference type="Proteomes" id="UP000696280">
    <property type="component" value="Unassembled WGS sequence"/>
</dbReference>
<dbReference type="AlphaFoldDB" id="A0A9N9KZ47"/>
<name>A0A9N9KZ47_9HELO</name>
<feature type="region of interest" description="Disordered" evidence="1">
    <location>
        <begin position="1"/>
        <end position="52"/>
    </location>
</feature>
<feature type="compositionally biased region" description="Basic and acidic residues" evidence="1">
    <location>
        <begin position="26"/>
        <end position="39"/>
    </location>
</feature>
<organism evidence="2 3">
    <name type="scientific">Hymenoscyphus fraxineus</name>
    <dbReference type="NCBI Taxonomy" id="746836"/>
    <lineage>
        <taxon>Eukaryota</taxon>
        <taxon>Fungi</taxon>
        <taxon>Dikarya</taxon>
        <taxon>Ascomycota</taxon>
        <taxon>Pezizomycotina</taxon>
        <taxon>Leotiomycetes</taxon>
        <taxon>Helotiales</taxon>
        <taxon>Helotiaceae</taxon>
        <taxon>Hymenoscyphus</taxon>
    </lineage>
</organism>
<feature type="compositionally biased region" description="Polar residues" evidence="1">
    <location>
        <begin position="68"/>
        <end position="79"/>
    </location>
</feature>
<evidence type="ECO:0000256" key="1">
    <source>
        <dbReference type="SAM" id="MobiDB-lite"/>
    </source>
</evidence>
<dbReference type="EMBL" id="CAJVRL010000065">
    <property type="protein sequence ID" value="CAG8955711.1"/>
    <property type="molecule type" value="Genomic_DNA"/>
</dbReference>
<feature type="compositionally biased region" description="Basic and acidic residues" evidence="1">
    <location>
        <begin position="80"/>
        <end position="90"/>
    </location>
</feature>
<gene>
    <name evidence="2" type="ORF">HYFRA_00010977</name>
</gene>
<reference evidence="2" key="1">
    <citation type="submission" date="2021-07" db="EMBL/GenBank/DDBJ databases">
        <authorList>
            <person name="Durling M."/>
        </authorList>
    </citation>
    <scope>NUCLEOTIDE SEQUENCE</scope>
</reference>
<protein>
    <submittedName>
        <fullName evidence="2">Uncharacterized protein</fullName>
    </submittedName>
</protein>
<comment type="caution">
    <text evidence="2">The sequence shown here is derived from an EMBL/GenBank/DDBJ whole genome shotgun (WGS) entry which is preliminary data.</text>
</comment>
<sequence length="90" mass="10357">MPKNSDLKSRSPASILKKQQQNGAEKCSESAVIHRDYPRPRKSKVPGLDLNRDRSIPSFLVKTYSQYKEQGRQVNASETRLTRGERRVKE</sequence>